<proteinExistence type="predicted"/>
<name>A0A142JTC4_9BURK</name>
<feature type="compositionally biased region" description="Basic and acidic residues" evidence="1">
    <location>
        <begin position="48"/>
        <end position="60"/>
    </location>
</feature>
<evidence type="ECO:0000256" key="1">
    <source>
        <dbReference type="SAM" id="MobiDB-lite"/>
    </source>
</evidence>
<keyword evidence="3" id="KW-1185">Reference proteome</keyword>
<evidence type="ECO:0000313" key="3">
    <source>
        <dbReference type="Proteomes" id="UP000075238"/>
    </source>
</evidence>
<dbReference type="EMBL" id="CP014845">
    <property type="protein sequence ID" value="AMR81336.1"/>
    <property type="molecule type" value="Genomic_DNA"/>
</dbReference>
<dbReference type="RefSeq" id="WP_062803147.1">
    <property type="nucleotide sequence ID" value="NZ_CP014845.1"/>
</dbReference>
<feature type="region of interest" description="Disordered" evidence="1">
    <location>
        <begin position="1"/>
        <end position="60"/>
    </location>
</feature>
<reference evidence="2 3" key="1">
    <citation type="submission" date="2016-03" db="EMBL/GenBank/DDBJ databases">
        <title>Complete genome sequence of a novel chlorpyrifos degrading bacterium, Cupriavidus nantongensis sp. X1.</title>
        <authorList>
            <person name="Fang L."/>
        </authorList>
    </citation>
    <scope>NUCLEOTIDE SEQUENCE [LARGE SCALE GENOMIC DNA]</scope>
    <source>
        <strain evidence="2 3">X1</strain>
    </source>
</reference>
<organism evidence="2 3">
    <name type="scientific">Cupriavidus nantongensis</name>
    <dbReference type="NCBI Taxonomy" id="1796606"/>
    <lineage>
        <taxon>Bacteria</taxon>
        <taxon>Pseudomonadati</taxon>
        <taxon>Pseudomonadota</taxon>
        <taxon>Betaproteobacteria</taxon>
        <taxon>Burkholderiales</taxon>
        <taxon>Burkholderiaceae</taxon>
        <taxon>Cupriavidus</taxon>
    </lineage>
</organism>
<dbReference type="KEGG" id="cnan:A2G96_26405"/>
<dbReference type="Proteomes" id="UP000075238">
    <property type="component" value="Chromosome 2"/>
</dbReference>
<protein>
    <submittedName>
        <fullName evidence="2">Uncharacterized protein</fullName>
    </submittedName>
</protein>
<dbReference type="AlphaFoldDB" id="A0A142JTC4"/>
<evidence type="ECO:0000313" key="2">
    <source>
        <dbReference type="EMBL" id="AMR81336.1"/>
    </source>
</evidence>
<feature type="compositionally biased region" description="Low complexity" evidence="1">
    <location>
        <begin position="1"/>
        <end position="18"/>
    </location>
</feature>
<dbReference type="STRING" id="1796606.A2G96_26405"/>
<sequence>MSKPAQKQQPQPTKPARQPSRDERIERELDEALEETFPASDPIAVDTDGPRRPGKSKPEK</sequence>
<accession>A0A142JTC4</accession>
<gene>
    <name evidence="2" type="ORF">A2G96_26405</name>
</gene>
<dbReference type="OrthoDB" id="8722685at2"/>